<dbReference type="VEuPathDB" id="FungiDB:BO78DRAFT_393716"/>
<organism evidence="1 2">
    <name type="scientific">Aspergillus sclerotiicarbonarius (strain CBS 121057 / IBT 28362)</name>
    <dbReference type="NCBI Taxonomy" id="1448318"/>
    <lineage>
        <taxon>Eukaryota</taxon>
        <taxon>Fungi</taxon>
        <taxon>Dikarya</taxon>
        <taxon>Ascomycota</taxon>
        <taxon>Pezizomycotina</taxon>
        <taxon>Eurotiomycetes</taxon>
        <taxon>Eurotiomycetidae</taxon>
        <taxon>Eurotiales</taxon>
        <taxon>Aspergillaceae</taxon>
        <taxon>Aspergillus</taxon>
        <taxon>Aspergillus subgen. Circumdati</taxon>
    </lineage>
</organism>
<dbReference type="Proteomes" id="UP000248423">
    <property type="component" value="Unassembled WGS sequence"/>
</dbReference>
<name>A0A319EKE1_ASPSB</name>
<accession>A0A319EKE1</accession>
<sequence>MREISLPRGINYYLGVIRFLITGEGGSRRKCAGNVPKSEADQTEGLRSRDVIEPVESLAC</sequence>
<reference evidence="1 2" key="1">
    <citation type="submission" date="2018-02" db="EMBL/GenBank/DDBJ databases">
        <title>The genomes of Aspergillus section Nigri reveals drivers in fungal speciation.</title>
        <authorList>
            <consortium name="DOE Joint Genome Institute"/>
            <person name="Vesth T.C."/>
            <person name="Nybo J."/>
            <person name="Theobald S."/>
            <person name="Brandl J."/>
            <person name="Frisvad J.C."/>
            <person name="Nielsen K.F."/>
            <person name="Lyhne E.K."/>
            <person name="Kogle M.E."/>
            <person name="Kuo A."/>
            <person name="Riley R."/>
            <person name="Clum A."/>
            <person name="Nolan M."/>
            <person name="Lipzen A."/>
            <person name="Salamov A."/>
            <person name="Henrissat B."/>
            <person name="Wiebenga A."/>
            <person name="De vries R.P."/>
            <person name="Grigoriev I.V."/>
            <person name="Mortensen U.H."/>
            <person name="Andersen M.R."/>
            <person name="Baker S.E."/>
        </authorList>
    </citation>
    <scope>NUCLEOTIDE SEQUENCE [LARGE SCALE GENOMIC DNA]</scope>
    <source>
        <strain evidence="1 2">CBS 121057</strain>
    </source>
</reference>
<keyword evidence="2" id="KW-1185">Reference proteome</keyword>
<evidence type="ECO:0000313" key="2">
    <source>
        <dbReference type="Proteomes" id="UP000248423"/>
    </source>
</evidence>
<dbReference type="AlphaFoldDB" id="A0A319EKE1"/>
<proteinExistence type="predicted"/>
<evidence type="ECO:0000313" key="1">
    <source>
        <dbReference type="EMBL" id="PYI10736.1"/>
    </source>
</evidence>
<gene>
    <name evidence="1" type="ORF">BO78DRAFT_393716</name>
</gene>
<protein>
    <submittedName>
        <fullName evidence="1">Uncharacterized protein</fullName>
    </submittedName>
</protein>
<dbReference type="EMBL" id="KZ826320">
    <property type="protein sequence ID" value="PYI10736.1"/>
    <property type="molecule type" value="Genomic_DNA"/>
</dbReference>